<dbReference type="EMBL" id="BJVJ01000067">
    <property type="protein sequence ID" value="GEL25910.1"/>
    <property type="molecule type" value="Genomic_DNA"/>
</dbReference>
<organism evidence="3 4">
    <name type="scientific">Pseudonocardia sulfidoxydans NBRC 16205</name>
    <dbReference type="NCBI Taxonomy" id="1223511"/>
    <lineage>
        <taxon>Bacteria</taxon>
        <taxon>Bacillati</taxon>
        <taxon>Actinomycetota</taxon>
        <taxon>Actinomycetes</taxon>
        <taxon>Pseudonocardiales</taxon>
        <taxon>Pseudonocardiaceae</taxon>
        <taxon>Pseudonocardia</taxon>
    </lineage>
</organism>
<dbReference type="FunFam" id="3.40.50.720:FF:000084">
    <property type="entry name" value="Short-chain dehydrogenase reductase"/>
    <property type="match status" value="1"/>
</dbReference>
<dbReference type="RefSeq" id="WP_147112957.1">
    <property type="nucleotide sequence ID" value="NZ_BJVJ01000067.1"/>
</dbReference>
<dbReference type="OrthoDB" id="9809287at2"/>
<evidence type="ECO:0000256" key="1">
    <source>
        <dbReference type="ARBA" id="ARBA00006484"/>
    </source>
</evidence>
<dbReference type="InterPro" id="IPR002347">
    <property type="entry name" value="SDR_fam"/>
</dbReference>
<evidence type="ECO:0000256" key="2">
    <source>
        <dbReference type="ARBA" id="ARBA00023002"/>
    </source>
</evidence>
<keyword evidence="2" id="KW-0560">Oxidoreductase</keyword>
<evidence type="ECO:0000313" key="4">
    <source>
        <dbReference type="Proteomes" id="UP000321685"/>
    </source>
</evidence>
<dbReference type="SUPFAM" id="SSF51735">
    <property type="entry name" value="NAD(P)-binding Rossmann-fold domains"/>
    <property type="match status" value="1"/>
</dbReference>
<dbReference type="CDD" id="cd05233">
    <property type="entry name" value="SDR_c"/>
    <property type="match status" value="1"/>
</dbReference>
<evidence type="ECO:0000313" key="3">
    <source>
        <dbReference type="EMBL" id="GEL25910.1"/>
    </source>
</evidence>
<protein>
    <submittedName>
        <fullName evidence="3">Beta-ketoacyl-ACP reductase</fullName>
    </submittedName>
</protein>
<sequence>MAQNGISAAVDLTGQVAIVTGGARGIGQATALALAREGADVVVGDMLDTDETVKKVQALGRRATGLRTDVTSTADNAALVAAAVDGLGRLDVLVTCAGVYGEGALDVDGDEFDRVYAINAKGTYLSVQAAWAALEDGGGKVVCIGSIAGKVGGVLAGPQYAASKGAVHAMVRWFAKYGASRGVLVNGIAPGAVATEMIKGRGYRESDWPLGRFAEPEDMAEAVVYLAGQGSNFLTGKVLSVDGGLLLQD</sequence>
<dbReference type="Proteomes" id="UP000321685">
    <property type="component" value="Unassembled WGS sequence"/>
</dbReference>
<reference evidence="3 4" key="1">
    <citation type="submission" date="2019-07" db="EMBL/GenBank/DDBJ databases">
        <title>Whole genome shotgun sequence of Pseudonocardia sulfidoxydans NBRC 16205.</title>
        <authorList>
            <person name="Hosoyama A."/>
            <person name="Uohara A."/>
            <person name="Ohji S."/>
            <person name="Ichikawa N."/>
        </authorList>
    </citation>
    <scope>NUCLEOTIDE SEQUENCE [LARGE SCALE GENOMIC DNA]</scope>
    <source>
        <strain evidence="3 4">NBRC 16205</strain>
    </source>
</reference>
<comment type="caution">
    <text evidence="3">The sequence shown here is derived from an EMBL/GenBank/DDBJ whole genome shotgun (WGS) entry which is preliminary data.</text>
</comment>
<proteinExistence type="inferred from homology"/>
<gene>
    <name evidence="3" type="primary">fabG-2</name>
    <name evidence="3" type="ORF">PSU4_48640</name>
</gene>
<dbReference type="Gene3D" id="3.40.50.720">
    <property type="entry name" value="NAD(P)-binding Rossmann-like Domain"/>
    <property type="match status" value="1"/>
</dbReference>
<comment type="similarity">
    <text evidence="1">Belongs to the short-chain dehydrogenases/reductases (SDR) family.</text>
</comment>
<dbReference type="PROSITE" id="PS00061">
    <property type="entry name" value="ADH_SHORT"/>
    <property type="match status" value="1"/>
</dbReference>
<dbReference type="GO" id="GO:0016616">
    <property type="term" value="F:oxidoreductase activity, acting on the CH-OH group of donors, NAD or NADP as acceptor"/>
    <property type="evidence" value="ECO:0007669"/>
    <property type="project" value="TreeGrafter"/>
</dbReference>
<dbReference type="Pfam" id="PF13561">
    <property type="entry name" value="adh_short_C2"/>
    <property type="match status" value="1"/>
</dbReference>
<keyword evidence="4" id="KW-1185">Reference proteome</keyword>
<dbReference type="PANTHER" id="PTHR42760">
    <property type="entry name" value="SHORT-CHAIN DEHYDROGENASES/REDUCTASES FAMILY MEMBER"/>
    <property type="match status" value="1"/>
</dbReference>
<dbReference type="PRINTS" id="PR00081">
    <property type="entry name" value="GDHRDH"/>
</dbReference>
<dbReference type="InterPro" id="IPR036291">
    <property type="entry name" value="NAD(P)-bd_dom_sf"/>
</dbReference>
<dbReference type="InterPro" id="IPR020904">
    <property type="entry name" value="Sc_DH/Rdtase_CS"/>
</dbReference>
<dbReference type="PRINTS" id="PR00080">
    <property type="entry name" value="SDRFAMILY"/>
</dbReference>
<dbReference type="AlphaFoldDB" id="A0A511DM60"/>
<name>A0A511DM60_9PSEU</name>
<accession>A0A511DM60</accession>